<proteinExistence type="predicted"/>
<accession>A0A9P8Q3B4</accession>
<dbReference type="Proteomes" id="UP000774326">
    <property type="component" value="Unassembled WGS sequence"/>
</dbReference>
<gene>
    <name evidence="2" type="ORF">WICPIJ_007031</name>
</gene>
<keyword evidence="1" id="KW-0812">Transmembrane</keyword>
<dbReference type="AlphaFoldDB" id="A0A9P8Q3B4"/>
<protein>
    <submittedName>
        <fullName evidence="2">Uncharacterized protein</fullName>
    </submittedName>
</protein>
<dbReference type="EMBL" id="JAEUBG010004074">
    <property type="protein sequence ID" value="KAH3682004.1"/>
    <property type="molecule type" value="Genomic_DNA"/>
</dbReference>
<reference evidence="2" key="2">
    <citation type="submission" date="2021-01" db="EMBL/GenBank/DDBJ databases">
        <authorList>
            <person name="Schikora-Tamarit M.A."/>
        </authorList>
    </citation>
    <scope>NUCLEOTIDE SEQUENCE</scope>
    <source>
        <strain evidence="2">CBS2887</strain>
    </source>
</reference>
<feature type="transmembrane region" description="Helical" evidence="1">
    <location>
        <begin position="87"/>
        <end position="111"/>
    </location>
</feature>
<name>A0A9P8Q3B4_WICPI</name>
<comment type="caution">
    <text evidence="2">The sequence shown here is derived from an EMBL/GenBank/DDBJ whole genome shotgun (WGS) entry which is preliminary data.</text>
</comment>
<evidence type="ECO:0000256" key="1">
    <source>
        <dbReference type="SAM" id="Phobius"/>
    </source>
</evidence>
<keyword evidence="1" id="KW-0472">Membrane</keyword>
<evidence type="ECO:0000313" key="2">
    <source>
        <dbReference type="EMBL" id="KAH3682004.1"/>
    </source>
</evidence>
<keyword evidence="3" id="KW-1185">Reference proteome</keyword>
<evidence type="ECO:0000313" key="3">
    <source>
        <dbReference type="Proteomes" id="UP000774326"/>
    </source>
</evidence>
<organism evidence="2 3">
    <name type="scientific">Wickerhamomyces pijperi</name>
    <name type="common">Yeast</name>
    <name type="synonym">Pichia pijperi</name>
    <dbReference type="NCBI Taxonomy" id="599730"/>
    <lineage>
        <taxon>Eukaryota</taxon>
        <taxon>Fungi</taxon>
        <taxon>Dikarya</taxon>
        <taxon>Ascomycota</taxon>
        <taxon>Saccharomycotina</taxon>
        <taxon>Saccharomycetes</taxon>
        <taxon>Phaffomycetales</taxon>
        <taxon>Wickerhamomycetaceae</taxon>
        <taxon>Wickerhamomyces</taxon>
    </lineage>
</organism>
<reference evidence="2" key="1">
    <citation type="journal article" date="2021" name="Open Biol.">
        <title>Shared evolutionary footprints suggest mitochondrial oxidative damage underlies multiple complex I losses in fungi.</title>
        <authorList>
            <person name="Schikora-Tamarit M.A."/>
            <person name="Marcet-Houben M."/>
            <person name="Nosek J."/>
            <person name="Gabaldon T."/>
        </authorList>
    </citation>
    <scope>NUCLEOTIDE SEQUENCE</scope>
    <source>
        <strain evidence="2">CBS2887</strain>
    </source>
</reference>
<keyword evidence="1" id="KW-1133">Transmembrane helix</keyword>
<sequence>MGVLVSAIAVSINCNSSLANCSIKRGTAEFLFCFVWNPSWINSGDLLKMESFEGFREFLGVGFLLESESSAINTGIMFNLPMKNSPALLLLFSFLDISCAVVAVAVAVAGFSSDSCFKFCINSKLSSSLSCCGAFSRYEWGILFLSSNQTKASSLLLSITLMSTKSSSMAMCKRSKVFCTVSAVDLISSKSVVLSAALSLSLANSFSINPIIPAVSQLRYPKI</sequence>